<dbReference type="GO" id="GO:0004856">
    <property type="term" value="F:D-xylulokinase activity"/>
    <property type="evidence" value="ECO:0007669"/>
    <property type="project" value="UniProtKB-EC"/>
</dbReference>
<dbReference type="SUPFAM" id="SSF53067">
    <property type="entry name" value="Actin-like ATPase domain"/>
    <property type="match status" value="1"/>
</dbReference>
<organism evidence="2 3">
    <name type="scientific">Borrelia duttonii CR2A</name>
    <dbReference type="NCBI Taxonomy" id="1432657"/>
    <lineage>
        <taxon>Bacteria</taxon>
        <taxon>Pseudomonadati</taxon>
        <taxon>Spirochaetota</taxon>
        <taxon>Spirochaetia</taxon>
        <taxon>Spirochaetales</taxon>
        <taxon>Borreliaceae</taxon>
        <taxon>Borrelia</taxon>
    </lineage>
</organism>
<sequence length="260" mass="30274">MFNSSCPSLSYIPFIWNNIELKEYNLDTSKFPPFLRMGEIVGQVTKRALIYPYFLDNLFIIGRIVPSGYLLQLLKDRLFQKEKSFGEFLEKISAIYTPSNIYFYLNKKELFCDYILIDPQIKNNLNEGIVGKLDDPLQIGIAILESSYFSFYNRMLNLKSCKRDILDIFVSGTNSDNLFLNKLKANIIGKDLKIFEFKHSEIAGNAILAFCCLKEFSNLEDAFKKLVKIKRIVSFNANMHEIYLEKYHNYVSNFNLFVNS</sequence>
<comment type="caution">
    <text evidence="2">The sequence shown here is derived from an EMBL/GenBank/DDBJ whole genome shotgun (WGS) entry which is preliminary data.</text>
</comment>
<dbReference type="EMBL" id="AZIT01000001">
    <property type="protein sequence ID" value="ETZ18688.1"/>
    <property type="molecule type" value="Genomic_DNA"/>
</dbReference>
<protein>
    <submittedName>
        <fullName evidence="2">Xylulose kinase</fullName>
        <ecNumber evidence="2">2.7.1.17</ecNumber>
    </submittedName>
</protein>
<dbReference type="AlphaFoldDB" id="W6TJ48"/>
<evidence type="ECO:0000313" key="2">
    <source>
        <dbReference type="EMBL" id="ETZ18688.1"/>
    </source>
</evidence>
<dbReference type="PATRIC" id="fig|1432657.3.peg.652"/>
<dbReference type="Gene3D" id="3.30.420.40">
    <property type="match status" value="1"/>
</dbReference>
<keyword evidence="2" id="KW-0418">Kinase</keyword>
<dbReference type="Pfam" id="PF02782">
    <property type="entry name" value="FGGY_C"/>
    <property type="match status" value="1"/>
</dbReference>
<feature type="domain" description="Carbohydrate kinase FGGY C-terminal" evidence="1">
    <location>
        <begin position="69"/>
        <end position="210"/>
    </location>
</feature>
<accession>W6TJ48</accession>
<dbReference type="Proteomes" id="UP000019148">
    <property type="component" value="Unassembled WGS sequence"/>
</dbReference>
<keyword evidence="2" id="KW-0808">Transferase</keyword>
<name>W6TJ48_9SPIR</name>
<dbReference type="InterPro" id="IPR018485">
    <property type="entry name" value="FGGY_C"/>
</dbReference>
<evidence type="ECO:0000259" key="1">
    <source>
        <dbReference type="Pfam" id="PF02782"/>
    </source>
</evidence>
<dbReference type="EC" id="2.7.1.17" evidence="2"/>
<dbReference type="InterPro" id="IPR043129">
    <property type="entry name" value="ATPase_NBD"/>
</dbReference>
<gene>
    <name evidence="2" type="ORF">BDCR2A_00661</name>
</gene>
<reference evidence="2 3" key="1">
    <citation type="submission" date="2013-12" db="EMBL/GenBank/DDBJ databases">
        <title>Comparative genomics of relapsing fever spirochetes.</title>
        <authorList>
            <person name="Schwan T.G."/>
            <person name="Raffel S.J."/>
            <person name="Porcella S.F."/>
        </authorList>
    </citation>
    <scope>NUCLEOTIDE SEQUENCE [LARGE SCALE GENOMIC DNA]</scope>
    <source>
        <strain evidence="2 3">CR2A</strain>
    </source>
</reference>
<proteinExistence type="predicted"/>
<evidence type="ECO:0000313" key="3">
    <source>
        <dbReference type="Proteomes" id="UP000019148"/>
    </source>
</evidence>